<accession>A0A437MD56</accession>
<sequence length="519" mass="55680">MYDVIVVGAGSAGAALAGRLSENPNRRVLLLEAGRDWRAAEAPAAARSANIIPFMHDPRHQAEWQWPHLVTRRTKAQEPKFYWRGKALGGSSLVNAQIAIWGVAAAFDSWAEAGCEGWSAKEVMPLFAKMEDDPEMAGVAHHGQGGPIPVYRAPQETWGPVDKGLRDAGLALGYPWNPDLNALSGEGVACYPINSRGLQRVTTNDGYLEPARGRANLTIQGGALVDKVLVTDGRATGLRVRIDGVWQDITGREIVLCAGAVHSPAILLRSGLGPAAELKALGIDVVRDMPHVGKHFIDHPVIRATLALKDELACKDPAARHTNCCVTYTSGLANGGERDMILIGFNHRNLPMGDVPNPAGGVAAGLYNAFSEGELTLRSADPEIDPIVEENMLDDARDLLRMRDAVKRLAALSAQPALAGICDQITFAETDLSMDQAANLPAAELDRLMQEQAGDIQHAAGTCRMTAYEDPRGVVNPDLTVKGIEGLRVADAAIMPTDCRANTHFTCVMIGEWLARKMG</sequence>
<evidence type="ECO:0000259" key="7">
    <source>
        <dbReference type="PROSITE" id="PS00623"/>
    </source>
</evidence>
<evidence type="ECO:0000256" key="1">
    <source>
        <dbReference type="ARBA" id="ARBA00001974"/>
    </source>
</evidence>
<dbReference type="InterPro" id="IPR036188">
    <property type="entry name" value="FAD/NAD-bd_sf"/>
</dbReference>
<dbReference type="PANTHER" id="PTHR11552:SF147">
    <property type="entry name" value="CHOLINE DEHYDROGENASE, MITOCHONDRIAL"/>
    <property type="match status" value="1"/>
</dbReference>
<dbReference type="GO" id="GO:0050660">
    <property type="term" value="F:flavin adenine dinucleotide binding"/>
    <property type="evidence" value="ECO:0007669"/>
    <property type="project" value="InterPro"/>
</dbReference>
<feature type="binding site" evidence="5">
    <location>
        <position position="225"/>
    </location>
    <ligand>
        <name>FAD</name>
        <dbReference type="ChEBI" id="CHEBI:57692"/>
    </ligand>
</feature>
<evidence type="ECO:0000256" key="6">
    <source>
        <dbReference type="RuleBase" id="RU003968"/>
    </source>
</evidence>
<keyword evidence="3 6" id="KW-0285">Flavoprotein</keyword>
<organism evidence="9 10">
    <name type="scientific">Rhodovarius crocodyli</name>
    <dbReference type="NCBI Taxonomy" id="1979269"/>
    <lineage>
        <taxon>Bacteria</taxon>
        <taxon>Pseudomonadati</taxon>
        <taxon>Pseudomonadota</taxon>
        <taxon>Alphaproteobacteria</taxon>
        <taxon>Acetobacterales</taxon>
        <taxon>Roseomonadaceae</taxon>
        <taxon>Rhodovarius</taxon>
    </lineage>
</organism>
<dbReference type="EMBL" id="SACL01000005">
    <property type="protein sequence ID" value="RVT95594.1"/>
    <property type="molecule type" value="Genomic_DNA"/>
</dbReference>
<evidence type="ECO:0000259" key="8">
    <source>
        <dbReference type="PROSITE" id="PS00624"/>
    </source>
</evidence>
<dbReference type="OrthoDB" id="9785276at2"/>
<dbReference type="Pfam" id="PF00732">
    <property type="entry name" value="GMC_oxred_N"/>
    <property type="match status" value="1"/>
</dbReference>
<dbReference type="SUPFAM" id="SSF54373">
    <property type="entry name" value="FAD-linked reductases, C-terminal domain"/>
    <property type="match status" value="1"/>
</dbReference>
<dbReference type="InterPro" id="IPR007867">
    <property type="entry name" value="GMC_OxRtase_C"/>
</dbReference>
<evidence type="ECO:0000256" key="4">
    <source>
        <dbReference type="ARBA" id="ARBA00022827"/>
    </source>
</evidence>
<protein>
    <submittedName>
        <fullName evidence="9">GMC family oxidoreductase</fullName>
    </submittedName>
</protein>
<dbReference type="PANTHER" id="PTHR11552">
    <property type="entry name" value="GLUCOSE-METHANOL-CHOLINE GMC OXIDOREDUCTASE"/>
    <property type="match status" value="1"/>
</dbReference>
<proteinExistence type="inferred from homology"/>
<dbReference type="Proteomes" id="UP000282957">
    <property type="component" value="Unassembled WGS sequence"/>
</dbReference>
<dbReference type="AlphaFoldDB" id="A0A437MD56"/>
<dbReference type="SUPFAM" id="SSF51905">
    <property type="entry name" value="FAD/NAD(P)-binding domain"/>
    <property type="match status" value="1"/>
</dbReference>
<dbReference type="Gene3D" id="3.30.410.40">
    <property type="match status" value="1"/>
</dbReference>
<evidence type="ECO:0000256" key="5">
    <source>
        <dbReference type="PIRSR" id="PIRSR000137-2"/>
    </source>
</evidence>
<feature type="domain" description="Glucose-methanol-choline oxidoreductase N-terminal" evidence="7">
    <location>
        <begin position="85"/>
        <end position="108"/>
    </location>
</feature>
<evidence type="ECO:0000313" key="10">
    <source>
        <dbReference type="Proteomes" id="UP000282957"/>
    </source>
</evidence>
<dbReference type="PROSITE" id="PS00624">
    <property type="entry name" value="GMC_OXRED_2"/>
    <property type="match status" value="1"/>
</dbReference>
<name>A0A437MD56_9PROT</name>
<gene>
    <name evidence="9" type="ORF">EOD42_15430</name>
</gene>
<dbReference type="RefSeq" id="WP_127788452.1">
    <property type="nucleotide sequence ID" value="NZ_SACL01000005.1"/>
</dbReference>
<keyword evidence="4 5" id="KW-0274">FAD</keyword>
<comment type="caution">
    <text evidence="9">The sequence shown here is derived from an EMBL/GenBank/DDBJ whole genome shotgun (WGS) entry which is preliminary data.</text>
</comment>
<evidence type="ECO:0000256" key="2">
    <source>
        <dbReference type="ARBA" id="ARBA00010790"/>
    </source>
</evidence>
<feature type="domain" description="Glucose-methanol-choline oxidoreductase N-terminal" evidence="8">
    <location>
        <begin position="259"/>
        <end position="273"/>
    </location>
</feature>
<dbReference type="PROSITE" id="PS00623">
    <property type="entry name" value="GMC_OXRED_1"/>
    <property type="match status" value="1"/>
</dbReference>
<dbReference type="PIRSF" id="PIRSF000137">
    <property type="entry name" value="Alcohol_oxidase"/>
    <property type="match status" value="1"/>
</dbReference>
<dbReference type="Gene3D" id="3.50.50.60">
    <property type="entry name" value="FAD/NAD(P)-binding domain"/>
    <property type="match status" value="1"/>
</dbReference>
<keyword evidence="10" id="KW-1185">Reference proteome</keyword>
<evidence type="ECO:0000313" key="9">
    <source>
        <dbReference type="EMBL" id="RVT95594.1"/>
    </source>
</evidence>
<reference evidence="9 10" key="1">
    <citation type="submission" date="2019-01" db="EMBL/GenBank/DDBJ databases">
        <authorList>
            <person name="Chen W.-M."/>
        </authorList>
    </citation>
    <scope>NUCLEOTIDE SEQUENCE [LARGE SCALE GENOMIC DNA]</scope>
    <source>
        <strain evidence="9 10">CCP-6</strain>
    </source>
</reference>
<dbReference type="GO" id="GO:0016614">
    <property type="term" value="F:oxidoreductase activity, acting on CH-OH group of donors"/>
    <property type="evidence" value="ECO:0007669"/>
    <property type="project" value="InterPro"/>
</dbReference>
<dbReference type="InterPro" id="IPR000172">
    <property type="entry name" value="GMC_OxRdtase_N"/>
</dbReference>
<dbReference type="Pfam" id="PF05199">
    <property type="entry name" value="GMC_oxred_C"/>
    <property type="match status" value="1"/>
</dbReference>
<evidence type="ECO:0000256" key="3">
    <source>
        <dbReference type="ARBA" id="ARBA00022630"/>
    </source>
</evidence>
<dbReference type="InterPro" id="IPR012132">
    <property type="entry name" value="GMC_OxRdtase"/>
</dbReference>
<comment type="cofactor">
    <cofactor evidence="1 5">
        <name>FAD</name>
        <dbReference type="ChEBI" id="CHEBI:57692"/>
    </cofactor>
</comment>
<comment type="similarity">
    <text evidence="2 6">Belongs to the GMC oxidoreductase family.</text>
</comment>